<accession>A0AAN4Z7A8</accession>
<dbReference type="Proteomes" id="UP001328107">
    <property type="component" value="Unassembled WGS sequence"/>
</dbReference>
<evidence type="ECO:0000313" key="1">
    <source>
        <dbReference type="EMBL" id="GMR34439.1"/>
    </source>
</evidence>
<gene>
    <name evidence="1" type="ORF">PMAYCL1PPCAC_04634</name>
</gene>
<reference evidence="2" key="1">
    <citation type="submission" date="2022-10" db="EMBL/GenBank/DDBJ databases">
        <title>Genome assembly of Pristionchus species.</title>
        <authorList>
            <person name="Yoshida K."/>
            <person name="Sommer R.J."/>
        </authorList>
    </citation>
    <scope>NUCLEOTIDE SEQUENCE [LARGE SCALE GENOMIC DNA]</scope>
    <source>
        <strain evidence="2">RS5460</strain>
    </source>
</reference>
<organism evidence="1 2">
    <name type="scientific">Pristionchus mayeri</name>
    <dbReference type="NCBI Taxonomy" id="1317129"/>
    <lineage>
        <taxon>Eukaryota</taxon>
        <taxon>Metazoa</taxon>
        <taxon>Ecdysozoa</taxon>
        <taxon>Nematoda</taxon>
        <taxon>Chromadorea</taxon>
        <taxon>Rhabditida</taxon>
        <taxon>Rhabditina</taxon>
        <taxon>Diplogasteromorpha</taxon>
        <taxon>Diplogasteroidea</taxon>
        <taxon>Neodiplogasteridae</taxon>
        <taxon>Pristionchus</taxon>
    </lineage>
</organism>
<comment type="caution">
    <text evidence="1">The sequence shown here is derived from an EMBL/GenBank/DDBJ whole genome shotgun (WGS) entry which is preliminary data.</text>
</comment>
<keyword evidence="2" id="KW-1185">Reference proteome</keyword>
<name>A0AAN4Z7A8_9BILA</name>
<proteinExistence type="predicted"/>
<protein>
    <submittedName>
        <fullName evidence="1">Uncharacterized protein</fullName>
    </submittedName>
</protein>
<evidence type="ECO:0000313" key="2">
    <source>
        <dbReference type="Proteomes" id="UP001328107"/>
    </source>
</evidence>
<dbReference type="AlphaFoldDB" id="A0AAN4Z7A8"/>
<feature type="non-terminal residue" evidence="1">
    <location>
        <position position="1"/>
    </location>
</feature>
<dbReference type="EMBL" id="BTRK01000002">
    <property type="protein sequence ID" value="GMR34439.1"/>
    <property type="molecule type" value="Genomic_DNA"/>
</dbReference>
<sequence>AIRIAYGAEVPLPDIRCNNNGITKKLMSIFGNKFCKDVTPQWGREICSKALAMDTRNPSASMTELLHLLDVCWSGHILDVTWAPPDGLFSIEKRVCIGVLADMVRI</sequence>
<feature type="non-terminal residue" evidence="1">
    <location>
        <position position="106"/>
    </location>
</feature>